<dbReference type="Pfam" id="PF00561">
    <property type="entry name" value="Abhydrolase_1"/>
    <property type="match status" value="1"/>
</dbReference>
<dbReference type="EMBL" id="JACHGK010000004">
    <property type="protein sequence ID" value="MBB6444944.1"/>
    <property type="molecule type" value="Genomic_DNA"/>
</dbReference>
<dbReference type="PANTHER" id="PTHR46438">
    <property type="entry name" value="ALPHA/BETA-HYDROLASES SUPERFAMILY PROTEIN"/>
    <property type="match status" value="1"/>
</dbReference>
<dbReference type="Proteomes" id="UP000531594">
    <property type="component" value="Unassembled WGS sequence"/>
</dbReference>
<evidence type="ECO:0000313" key="2">
    <source>
        <dbReference type="EMBL" id="MBB6444944.1"/>
    </source>
</evidence>
<organism evidence="2 3">
    <name type="scientific">Bacillus benzoevorans</name>
    <dbReference type="NCBI Taxonomy" id="1456"/>
    <lineage>
        <taxon>Bacteria</taxon>
        <taxon>Bacillati</taxon>
        <taxon>Bacillota</taxon>
        <taxon>Bacilli</taxon>
        <taxon>Bacillales</taxon>
        <taxon>Bacillaceae</taxon>
        <taxon>Bacillus</taxon>
    </lineage>
</organism>
<evidence type="ECO:0000259" key="1">
    <source>
        <dbReference type="Pfam" id="PF00561"/>
    </source>
</evidence>
<dbReference type="PANTHER" id="PTHR46438:SF11">
    <property type="entry name" value="LIPASE-RELATED"/>
    <property type="match status" value="1"/>
</dbReference>
<sequence length="279" mass="31836">MDYSKYIDVNGISTHYHEAGHGEAILLIHGSGPGVTAWANWRLIIPRLAENFHIYAPDVVGFGYTERPDDIEYNVDTWTDHLIAFIENVIQDRVHIIGNSMGGALTLHIANKRPDLVKKMVLMGAVGTSYPITYGLDKVWGYEPSVENMKNLLKIFSYGDEFATDELAQLRYEASIQPGLQEAFSKMFAEPRQEKLDALALTDEQIRKIDHQVLMVHGKDDIVIPYKETSLRFFELMPNSELHLFSKCGHWTQIEKKDEFADLCENFFLRDAKAKQLNS</sequence>
<feature type="domain" description="AB hydrolase-1" evidence="1">
    <location>
        <begin position="24"/>
        <end position="256"/>
    </location>
</feature>
<dbReference type="InterPro" id="IPR029058">
    <property type="entry name" value="AB_hydrolase_fold"/>
</dbReference>
<dbReference type="AlphaFoldDB" id="A0A7X0LW41"/>
<proteinExistence type="predicted"/>
<gene>
    <name evidence="2" type="ORF">HNR53_001554</name>
</gene>
<dbReference type="Gene3D" id="3.40.50.1820">
    <property type="entry name" value="alpha/beta hydrolase"/>
    <property type="match status" value="1"/>
</dbReference>
<reference evidence="2 3" key="1">
    <citation type="submission" date="2020-08" db="EMBL/GenBank/DDBJ databases">
        <title>Genomic Encyclopedia of Type Strains, Phase IV (KMG-IV): sequencing the most valuable type-strain genomes for metagenomic binning, comparative biology and taxonomic classification.</title>
        <authorList>
            <person name="Goeker M."/>
        </authorList>
    </citation>
    <scope>NUCLEOTIDE SEQUENCE [LARGE SCALE GENOMIC DNA]</scope>
    <source>
        <strain evidence="2 3">DSM 5391</strain>
    </source>
</reference>
<protein>
    <submittedName>
        <fullName evidence="2">Pimeloyl-ACP methyl ester carboxylesterase</fullName>
    </submittedName>
</protein>
<keyword evidence="3" id="KW-1185">Reference proteome</keyword>
<dbReference type="PRINTS" id="PR00111">
    <property type="entry name" value="ABHYDROLASE"/>
</dbReference>
<evidence type="ECO:0000313" key="3">
    <source>
        <dbReference type="Proteomes" id="UP000531594"/>
    </source>
</evidence>
<dbReference type="RefSeq" id="WP_184524518.1">
    <property type="nucleotide sequence ID" value="NZ_JACHGK010000004.1"/>
</dbReference>
<dbReference type="InterPro" id="IPR000073">
    <property type="entry name" value="AB_hydrolase_1"/>
</dbReference>
<dbReference type="SUPFAM" id="SSF53474">
    <property type="entry name" value="alpha/beta-Hydrolases"/>
    <property type="match status" value="1"/>
</dbReference>
<name>A0A7X0LW41_9BACI</name>
<comment type="caution">
    <text evidence="2">The sequence shown here is derived from an EMBL/GenBank/DDBJ whole genome shotgun (WGS) entry which is preliminary data.</text>
</comment>
<accession>A0A7X0LW41</accession>